<sequence length="202" mass="21554">MPLHLPPAPEPAERCVRTALRSPAVLAPHSRETHRAHREDREVRESREDLVPARPLPVHQWEVGTAVPASAPLVGWRFLLMRDGLPVGTAETRLTPDGWAFSHFGEGPYAASTDLALRRADELEDSWSPCLLSVPRLYMLTLWLRPAAEAGAAEPAGGGPVAGDLLIPLAPAPPGIAANRPMTAATLHALVGSRLAPAQLAG</sequence>
<keyword evidence="3" id="KW-1185">Reference proteome</keyword>
<gene>
    <name evidence="2" type="ORF">FNQ90_11280</name>
</gene>
<dbReference type="Proteomes" id="UP000538929">
    <property type="component" value="Unassembled WGS sequence"/>
</dbReference>
<protein>
    <submittedName>
        <fullName evidence="2">Uncharacterized protein</fullName>
    </submittedName>
</protein>
<dbReference type="RefSeq" id="WP_182606256.1">
    <property type="nucleotide sequence ID" value="NZ_VKHT01000288.1"/>
</dbReference>
<dbReference type="EMBL" id="VKHT01000288">
    <property type="protein sequence ID" value="MBB0244670.1"/>
    <property type="molecule type" value="Genomic_DNA"/>
</dbReference>
<reference evidence="3" key="1">
    <citation type="submission" date="2019-10" db="EMBL/GenBank/DDBJ databases">
        <title>Streptomyces sp. nov., a novel actinobacterium isolated from alkaline environment.</title>
        <authorList>
            <person name="Golinska P."/>
        </authorList>
    </citation>
    <scope>NUCLEOTIDE SEQUENCE [LARGE SCALE GENOMIC DNA]</scope>
    <source>
        <strain evidence="3">DSM 42118</strain>
    </source>
</reference>
<evidence type="ECO:0000313" key="3">
    <source>
        <dbReference type="Proteomes" id="UP000538929"/>
    </source>
</evidence>
<evidence type="ECO:0000256" key="1">
    <source>
        <dbReference type="SAM" id="MobiDB-lite"/>
    </source>
</evidence>
<comment type="caution">
    <text evidence="2">The sequence shown here is derived from an EMBL/GenBank/DDBJ whole genome shotgun (WGS) entry which is preliminary data.</text>
</comment>
<evidence type="ECO:0000313" key="2">
    <source>
        <dbReference type="EMBL" id="MBB0244670.1"/>
    </source>
</evidence>
<feature type="compositionally biased region" description="Basic and acidic residues" evidence="1">
    <location>
        <begin position="29"/>
        <end position="48"/>
    </location>
</feature>
<proteinExistence type="predicted"/>
<name>A0A7W3TDI0_9ACTN</name>
<organism evidence="2 3">
    <name type="scientific">Streptomyces alkaliphilus</name>
    <dbReference type="NCBI Taxonomy" id="1472722"/>
    <lineage>
        <taxon>Bacteria</taxon>
        <taxon>Bacillati</taxon>
        <taxon>Actinomycetota</taxon>
        <taxon>Actinomycetes</taxon>
        <taxon>Kitasatosporales</taxon>
        <taxon>Streptomycetaceae</taxon>
        <taxon>Streptomyces</taxon>
    </lineage>
</organism>
<feature type="region of interest" description="Disordered" evidence="1">
    <location>
        <begin position="22"/>
        <end position="48"/>
    </location>
</feature>
<accession>A0A7W3TDI0</accession>
<dbReference type="AlphaFoldDB" id="A0A7W3TDI0"/>